<protein>
    <submittedName>
        <fullName evidence="2">Uncharacterized protein</fullName>
    </submittedName>
</protein>
<proteinExistence type="predicted"/>
<evidence type="ECO:0000256" key="1">
    <source>
        <dbReference type="SAM" id="Phobius"/>
    </source>
</evidence>
<accession>A0A2Y8ZWJ0</accession>
<evidence type="ECO:0000313" key="2">
    <source>
        <dbReference type="EMBL" id="SSA35906.1"/>
    </source>
</evidence>
<keyword evidence="3" id="KW-1185">Reference proteome</keyword>
<name>A0A2Y8ZWJ0_9MICO</name>
<dbReference type="Proteomes" id="UP000250028">
    <property type="component" value="Unassembled WGS sequence"/>
</dbReference>
<gene>
    <name evidence="2" type="ORF">SAMN04489750_3282</name>
</gene>
<dbReference type="EMBL" id="UESZ01000001">
    <property type="protein sequence ID" value="SSA35906.1"/>
    <property type="molecule type" value="Genomic_DNA"/>
</dbReference>
<reference evidence="3" key="1">
    <citation type="submission" date="2016-10" db="EMBL/GenBank/DDBJ databases">
        <authorList>
            <person name="Varghese N."/>
            <person name="Submissions S."/>
        </authorList>
    </citation>
    <scope>NUCLEOTIDE SEQUENCE [LARGE SCALE GENOMIC DNA]</scope>
    <source>
        <strain evidence="3">DSM 22951</strain>
    </source>
</reference>
<keyword evidence="1" id="KW-0812">Transmembrane</keyword>
<sequence>MRRGPVDDNVVWPTRSFLGRKLDGAVVEFAAREIGPDVEVTVRQERGPRQRYWLYRYDHSPAVTRGDFYAFGSKYIIFGSLGMAAISLFATIPMPDDNGVEQPPVIPEALGPPFVLLFLLVALAFTRLYFWSGSATRYQRCSHSATLPETLALADDPRDTAWATQAVNALRDGNFCAGSTLLHHMMVDPPSAVAAGDPVGAIVELVSAAAAASREHDRSDDASELRVLIDVVPGLPVLEQETVRQAAQTVVDSYRLLDEIPPDRRAVAPVGGSAPSEDAHNAVDAAMRAVDDIVDRHTDAGVTGLKELRSYSRRWDESSLG</sequence>
<organism evidence="2 3">
    <name type="scientific">Branchiibius hedensis</name>
    <dbReference type="NCBI Taxonomy" id="672460"/>
    <lineage>
        <taxon>Bacteria</taxon>
        <taxon>Bacillati</taxon>
        <taxon>Actinomycetota</taxon>
        <taxon>Actinomycetes</taxon>
        <taxon>Micrococcales</taxon>
        <taxon>Dermacoccaceae</taxon>
        <taxon>Branchiibius</taxon>
    </lineage>
</organism>
<keyword evidence="1" id="KW-1133">Transmembrane helix</keyword>
<dbReference type="AlphaFoldDB" id="A0A2Y8ZWJ0"/>
<keyword evidence="1" id="KW-0472">Membrane</keyword>
<feature type="transmembrane region" description="Helical" evidence="1">
    <location>
        <begin position="75"/>
        <end position="94"/>
    </location>
</feature>
<feature type="transmembrane region" description="Helical" evidence="1">
    <location>
        <begin position="114"/>
        <end position="130"/>
    </location>
</feature>
<evidence type="ECO:0000313" key="3">
    <source>
        <dbReference type="Proteomes" id="UP000250028"/>
    </source>
</evidence>